<name>A0A167PZ60_CALVF</name>
<evidence type="ECO:0000313" key="2">
    <source>
        <dbReference type="Proteomes" id="UP000076738"/>
    </source>
</evidence>
<accession>A0A167PZ60</accession>
<reference evidence="1 2" key="1">
    <citation type="journal article" date="2016" name="Mol. Biol. Evol.">
        <title>Comparative Genomics of Early-Diverging Mushroom-Forming Fungi Provides Insights into the Origins of Lignocellulose Decay Capabilities.</title>
        <authorList>
            <person name="Nagy L.G."/>
            <person name="Riley R."/>
            <person name="Tritt A."/>
            <person name="Adam C."/>
            <person name="Daum C."/>
            <person name="Floudas D."/>
            <person name="Sun H."/>
            <person name="Yadav J.S."/>
            <person name="Pangilinan J."/>
            <person name="Larsson K.H."/>
            <person name="Matsuura K."/>
            <person name="Barry K."/>
            <person name="Labutti K."/>
            <person name="Kuo R."/>
            <person name="Ohm R.A."/>
            <person name="Bhattacharya S.S."/>
            <person name="Shirouzu T."/>
            <person name="Yoshinaga Y."/>
            <person name="Martin F.M."/>
            <person name="Grigoriev I.V."/>
            <person name="Hibbett D.S."/>
        </authorList>
    </citation>
    <scope>NUCLEOTIDE SEQUENCE [LARGE SCALE GENOMIC DNA]</scope>
    <source>
        <strain evidence="1 2">TUFC12733</strain>
    </source>
</reference>
<protein>
    <submittedName>
        <fullName evidence="1">Uncharacterized protein</fullName>
    </submittedName>
</protein>
<dbReference type="Proteomes" id="UP000076738">
    <property type="component" value="Unassembled WGS sequence"/>
</dbReference>
<dbReference type="EMBL" id="KV417273">
    <property type="protein sequence ID" value="KZO99263.1"/>
    <property type="molecule type" value="Genomic_DNA"/>
</dbReference>
<sequence length="164" mass="16689">MGMSLNLDLDITGLARGLAPGIPFCSLARDLLGFFWSCKVAAGVGSTGLDLATFVASIEGSKVLPLEIVMRGGSLNALIVEVQDLFEFGKSGGKLLEGAGGPQSGIQVETGTKVILHSGLDNSTECGIYEPAGSIKLIVVGAELSEVGVNILVAGLSASAEIIQ</sequence>
<dbReference type="AlphaFoldDB" id="A0A167PZ60"/>
<evidence type="ECO:0000313" key="1">
    <source>
        <dbReference type="EMBL" id="KZO99263.1"/>
    </source>
</evidence>
<keyword evidence="2" id="KW-1185">Reference proteome</keyword>
<organism evidence="1 2">
    <name type="scientific">Calocera viscosa (strain TUFC12733)</name>
    <dbReference type="NCBI Taxonomy" id="1330018"/>
    <lineage>
        <taxon>Eukaryota</taxon>
        <taxon>Fungi</taxon>
        <taxon>Dikarya</taxon>
        <taxon>Basidiomycota</taxon>
        <taxon>Agaricomycotina</taxon>
        <taxon>Dacrymycetes</taxon>
        <taxon>Dacrymycetales</taxon>
        <taxon>Dacrymycetaceae</taxon>
        <taxon>Calocera</taxon>
    </lineage>
</organism>
<gene>
    <name evidence="1" type="ORF">CALVIDRAFT_525723</name>
</gene>
<proteinExistence type="predicted"/>